<evidence type="ECO:0000256" key="2">
    <source>
        <dbReference type="ARBA" id="ARBA00012224"/>
    </source>
</evidence>
<dbReference type="InterPro" id="IPR015422">
    <property type="entry name" value="PyrdxlP-dep_Trfase_small"/>
</dbReference>
<evidence type="ECO:0000313" key="7">
    <source>
        <dbReference type="EMBL" id="HIR61073.1"/>
    </source>
</evidence>
<dbReference type="InterPro" id="IPR015421">
    <property type="entry name" value="PyrdxlP-dep_Trfase_major"/>
</dbReference>
<dbReference type="EMBL" id="DVHA01000184">
    <property type="protein sequence ID" value="HIR61073.1"/>
    <property type="molecule type" value="Genomic_DNA"/>
</dbReference>
<accession>A0A9D1J528</accession>
<organism evidence="7 8">
    <name type="scientific">Candidatus Faecivivens stercoravium</name>
    <dbReference type="NCBI Taxonomy" id="2840803"/>
    <lineage>
        <taxon>Bacteria</taxon>
        <taxon>Bacillati</taxon>
        <taxon>Bacillota</taxon>
        <taxon>Clostridia</taxon>
        <taxon>Eubacteriales</taxon>
        <taxon>Oscillospiraceae</taxon>
        <taxon>Oscillospiraceae incertae sedis</taxon>
        <taxon>Candidatus Faecivivens</taxon>
    </lineage>
</organism>
<proteinExistence type="inferred from homology"/>
<dbReference type="Gene3D" id="3.40.640.10">
    <property type="entry name" value="Type I PLP-dependent aspartate aminotransferase-like (Major domain)"/>
    <property type="match status" value="1"/>
</dbReference>
<reference evidence="7" key="1">
    <citation type="submission" date="2020-10" db="EMBL/GenBank/DDBJ databases">
        <authorList>
            <person name="Gilroy R."/>
        </authorList>
    </citation>
    <scope>NUCLEOTIDE SEQUENCE</scope>
    <source>
        <strain evidence="7">CHK189-12415</strain>
    </source>
</reference>
<comment type="similarity">
    <text evidence="5">Belongs to the class-II pyridoxal-phosphate-dependent aminotransferase family. MalY/PatB cystathionine beta-lyase subfamily.</text>
</comment>
<dbReference type="Gene3D" id="3.90.1150.10">
    <property type="entry name" value="Aspartate Aminotransferase, domain 1"/>
    <property type="match status" value="1"/>
</dbReference>
<dbReference type="SUPFAM" id="SSF53383">
    <property type="entry name" value="PLP-dependent transferases"/>
    <property type="match status" value="1"/>
</dbReference>
<dbReference type="GO" id="GO:0008483">
    <property type="term" value="F:transaminase activity"/>
    <property type="evidence" value="ECO:0007669"/>
    <property type="project" value="UniProtKB-KW"/>
</dbReference>
<evidence type="ECO:0000256" key="4">
    <source>
        <dbReference type="ARBA" id="ARBA00023239"/>
    </source>
</evidence>
<evidence type="ECO:0000256" key="1">
    <source>
        <dbReference type="ARBA" id="ARBA00001933"/>
    </source>
</evidence>
<dbReference type="InterPro" id="IPR015424">
    <property type="entry name" value="PyrdxlP-dep_Trfase"/>
</dbReference>
<sequence length="396" mass="43943">MQYDFDTRVDRTNRGTIKELLFTPENIREKGFVSYSGAEFEFKTARPVIDAVKEAAENGLFGFTAADGNYFSHVTWWLREVRGVEVPAEWILPVQGTIFSCATMIRLCTAPGEAVLVPAPGYNRYEQAATRLGRETVFSPMKMVNGAPELDLRDIGEKMARPEVKLLVLCNPNNPTGRIVREGTLKEILRMARENGVTVWSDEIFGDTPLDGSRVPVFAALAEEDDRMVSVISMGKTFSLTGVNHANVIIRNPSLRAAYEAQRNADHFGSIDPMVYAALCGGYTPEGKEWLSQMLAVVKGNNGRLTRFFAEHLPQVRVLQPEATYVLWADFSGLGLDEKELFDFLNNEAYFCCDPGEEYYGAPGMARICTAVPPRELEKSLAAFLEAARARGLAAD</sequence>
<keyword evidence="7" id="KW-0808">Transferase</keyword>
<evidence type="ECO:0000256" key="5">
    <source>
        <dbReference type="ARBA" id="ARBA00037974"/>
    </source>
</evidence>
<evidence type="ECO:0000313" key="8">
    <source>
        <dbReference type="Proteomes" id="UP000824241"/>
    </source>
</evidence>
<gene>
    <name evidence="7" type="ORF">IAB37_05820</name>
</gene>
<dbReference type="InterPro" id="IPR051798">
    <property type="entry name" value="Class-II_PLP-Dep_Aminotrans"/>
</dbReference>
<keyword evidence="7" id="KW-0032">Aminotransferase</keyword>
<protein>
    <recommendedName>
        <fullName evidence="2">cysteine-S-conjugate beta-lyase</fullName>
        <ecNumber evidence="2">4.4.1.13</ecNumber>
    </recommendedName>
</protein>
<feature type="domain" description="Aminotransferase class I/classII large" evidence="6">
    <location>
        <begin position="86"/>
        <end position="383"/>
    </location>
</feature>
<dbReference type="PANTHER" id="PTHR43525">
    <property type="entry name" value="PROTEIN MALY"/>
    <property type="match status" value="1"/>
</dbReference>
<keyword evidence="4" id="KW-0456">Lyase</keyword>
<dbReference type="Pfam" id="PF00155">
    <property type="entry name" value="Aminotran_1_2"/>
    <property type="match status" value="1"/>
</dbReference>
<dbReference type="AlphaFoldDB" id="A0A9D1J528"/>
<evidence type="ECO:0000259" key="6">
    <source>
        <dbReference type="Pfam" id="PF00155"/>
    </source>
</evidence>
<dbReference type="CDD" id="cd00609">
    <property type="entry name" value="AAT_like"/>
    <property type="match status" value="1"/>
</dbReference>
<evidence type="ECO:0000256" key="3">
    <source>
        <dbReference type="ARBA" id="ARBA00022898"/>
    </source>
</evidence>
<dbReference type="Proteomes" id="UP000824241">
    <property type="component" value="Unassembled WGS sequence"/>
</dbReference>
<dbReference type="EC" id="4.4.1.13" evidence="2"/>
<dbReference type="GO" id="GO:0030170">
    <property type="term" value="F:pyridoxal phosphate binding"/>
    <property type="evidence" value="ECO:0007669"/>
    <property type="project" value="InterPro"/>
</dbReference>
<name>A0A9D1J528_9FIRM</name>
<dbReference type="PANTHER" id="PTHR43525:SF1">
    <property type="entry name" value="PROTEIN MALY"/>
    <property type="match status" value="1"/>
</dbReference>
<dbReference type="GO" id="GO:0047804">
    <property type="term" value="F:cysteine-S-conjugate beta-lyase activity"/>
    <property type="evidence" value="ECO:0007669"/>
    <property type="project" value="UniProtKB-EC"/>
</dbReference>
<reference evidence="7" key="2">
    <citation type="journal article" date="2021" name="PeerJ">
        <title>Extensive microbial diversity within the chicken gut microbiome revealed by metagenomics and culture.</title>
        <authorList>
            <person name="Gilroy R."/>
            <person name="Ravi A."/>
            <person name="Getino M."/>
            <person name="Pursley I."/>
            <person name="Horton D.L."/>
            <person name="Alikhan N.F."/>
            <person name="Baker D."/>
            <person name="Gharbi K."/>
            <person name="Hall N."/>
            <person name="Watson M."/>
            <person name="Adriaenssens E.M."/>
            <person name="Foster-Nyarko E."/>
            <person name="Jarju S."/>
            <person name="Secka A."/>
            <person name="Antonio M."/>
            <person name="Oren A."/>
            <person name="Chaudhuri R.R."/>
            <person name="La Ragione R."/>
            <person name="Hildebrand F."/>
            <person name="Pallen M.J."/>
        </authorList>
    </citation>
    <scope>NUCLEOTIDE SEQUENCE</scope>
    <source>
        <strain evidence="7">CHK189-12415</strain>
    </source>
</reference>
<dbReference type="InterPro" id="IPR004839">
    <property type="entry name" value="Aminotransferase_I/II_large"/>
</dbReference>
<keyword evidence="3" id="KW-0663">Pyridoxal phosphate</keyword>
<comment type="cofactor">
    <cofactor evidence="1">
        <name>pyridoxal 5'-phosphate</name>
        <dbReference type="ChEBI" id="CHEBI:597326"/>
    </cofactor>
</comment>
<comment type="caution">
    <text evidence="7">The sequence shown here is derived from an EMBL/GenBank/DDBJ whole genome shotgun (WGS) entry which is preliminary data.</text>
</comment>